<dbReference type="GO" id="GO:0004575">
    <property type="term" value="F:sucrose alpha-glucosidase activity"/>
    <property type="evidence" value="ECO:0007669"/>
    <property type="project" value="UniProtKB-EC"/>
</dbReference>
<evidence type="ECO:0000256" key="13">
    <source>
        <dbReference type="ARBA" id="ARBA00055909"/>
    </source>
</evidence>
<dbReference type="GO" id="GO:0005737">
    <property type="term" value="C:cytoplasm"/>
    <property type="evidence" value="ECO:0007669"/>
    <property type="project" value="UniProtKB-ARBA"/>
</dbReference>
<dbReference type="FunFam" id="2.60.40.1180:FF:000005">
    <property type="entry name" value="Maltase-glucoamylase, intestinal"/>
    <property type="match status" value="1"/>
</dbReference>
<feature type="domain" description="Glycoside hydrolase family 31 TIM barrel" evidence="17">
    <location>
        <begin position="5"/>
        <end position="346"/>
    </location>
</feature>
<comment type="catalytic activity">
    <reaction evidence="11">
        <text>Hydrolysis of (1-&gt;6)-alpha-D-glucosidic linkages in some oligosaccharides produced from starch and glycogen by alpha-amylase, and in isomaltose.</text>
        <dbReference type="EC" id="3.2.1.10"/>
    </reaction>
</comment>
<dbReference type="FunFam" id="2.60.40.1180:FF:000001">
    <property type="entry name" value="Maltase-glucoamylase, intestinal"/>
    <property type="match status" value="1"/>
</dbReference>
<protein>
    <recommendedName>
        <fullName evidence="15">Sucrase-isomaltase, intestinal</fullName>
    </recommendedName>
</protein>
<evidence type="ECO:0000259" key="17">
    <source>
        <dbReference type="Pfam" id="PF01055"/>
    </source>
</evidence>
<dbReference type="Pfam" id="PF01055">
    <property type="entry name" value="Glyco_hydro_31_2nd"/>
    <property type="match status" value="1"/>
</dbReference>
<evidence type="ECO:0000256" key="15">
    <source>
        <dbReference type="ARBA" id="ARBA00069381"/>
    </source>
</evidence>
<evidence type="ECO:0000313" key="19">
    <source>
        <dbReference type="EMBL" id="EHA98111.1"/>
    </source>
</evidence>
<accession>G5AM51</accession>
<evidence type="ECO:0000256" key="9">
    <source>
        <dbReference type="ARBA" id="ARBA00023180"/>
    </source>
</evidence>
<evidence type="ECO:0000313" key="20">
    <source>
        <dbReference type="Proteomes" id="UP000006813"/>
    </source>
</evidence>
<keyword evidence="8" id="KW-0472">Membrane</keyword>
<organism evidence="19 20">
    <name type="scientific">Heterocephalus glaber</name>
    <name type="common">Naked mole rat</name>
    <dbReference type="NCBI Taxonomy" id="10181"/>
    <lineage>
        <taxon>Eukaryota</taxon>
        <taxon>Metazoa</taxon>
        <taxon>Chordata</taxon>
        <taxon>Craniata</taxon>
        <taxon>Vertebrata</taxon>
        <taxon>Euteleostomi</taxon>
        <taxon>Mammalia</taxon>
        <taxon>Eutheria</taxon>
        <taxon>Euarchontoglires</taxon>
        <taxon>Glires</taxon>
        <taxon>Rodentia</taxon>
        <taxon>Hystricomorpha</taxon>
        <taxon>Bathyergidae</taxon>
        <taxon>Heterocephalus</taxon>
    </lineage>
</organism>
<dbReference type="FunFam" id="3.20.20.80:FF:000016">
    <property type="entry name" value="Maltase-glucoamylase, intestinal"/>
    <property type="match status" value="1"/>
</dbReference>
<dbReference type="CDD" id="cd06602">
    <property type="entry name" value="GH31_MGAM_SI_GAA"/>
    <property type="match status" value="1"/>
</dbReference>
<feature type="domain" description="Glycosyl hydrolase family 31 C-terminal" evidence="18">
    <location>
        <begin position="354"/>
        <end position="441"/>
    </location>
</feature>
<dbReference type="PANTHER" id="PTHR22762">
    <property type="entry name" value="ALPHA-GLUCOSIDASE"/>
    <property type="match status" value="1"/>
</dbReference>
<keyword evidence="3" id="KW-0765">Sulfation</keyword>
<sequence>MIGRPVMVPYWSLGFQLCRYGYENDTEIANLYDAMVAAQIPYDVQYSDIDYMERHLDFTLRPKFSGFPALINRMKAHGMRVILILNPAISGNETQPYPAFTRGMDDDIFIKYPNDGGIVWGKVWPDFPNVVTDPSLDRKRQVEDMNEPSSFVNGAVPSGCTDTTLNRPPYMPYLVARDSGLSSKTLCMESEQILPDGSRVRHYDVHSLYGWSQTRPTYEAVQEVTGQRGIVITRSTFPSSGRWAGHWLGDNTAVWDQLGKSIIGMMEFSLFGISYTGADICGFFQDAEYEMCARWMQLGAFYPFSRNHNNIGTRRQDPVSWDAAFVNISKSVLETRYTLLPYLYTLMHKAHTEGATVVRPLLHEFVSDRVTWDIDSQFLLGPALLVSPVLKPNARNVSAYFPGARWYDYYTGVDINARGQWKDLAAPLDHINLHVRGGYILPWQEPALNTNLSRQNFMGFKVALDDARTAEGWLFWDDGQSIDSYGKGHYYLARFSVSQNTMQSHVIFNNYIRASNPLKLGYIEIWGMGNVSISSVTISVSNVDITVPVSYNPTTQVCD</sequence>
<keyword evidence="10 16" id="KW-0326">Glycosidase</keyword>
<dbReference type="Gene3D" id="3.20.20.80">
    <property type="entry name" value="Glycosidases"/>
    <property type="match status" value="2"/>
</dbReference>
<reference evidence="19 20" key="1">
    <citation type="journal article" date="2011" name="Nature">
        <title>Genome sequencing reveals insights into physiology and longevity of the naked mole rat.</title>
        <authorList>
            <person name="Kim E.B."/>
            <person name="Fang X."/>
            <person name="Fushan A.A."/>
            <person name="Huang Z."/>
            <person name="Lobanov A.V."/>
            <person name="Han L."/>
            <person name="Marino S.M."/>
            <person name="Sun X."/>
            <person name="Turanov A.A."/>
            <person name="Yang P."/>
            <person name="Yim S.H."/>
            <person name="Zhao X."/>
            <person name="Kasaikina M.V."/>
            <person name="Stoletzki N."/>
            <person name="Peng C."/>
            <person name="Polak P."/>
            <person name="Xiong Z."/>
            <person name="Kiezun A."/>
            <person name="Zhu Y."/>
            <person name="Chen Y."/>
            <person name="Kryukov G.V."/>
            <person name="Zhang Q."/>
            <person name="Peshkin L."/>
            <person name="Yang L."/>
            <person name="Bronson R.T."/>
            <person name="Buffenstein R."/>
            <person name="Wang B."/>
            <person name="Han C."/>
            <person name="Li Q."/>
            <person name="Chen L."/>
            <person name="Zhao W."/>
            <person name="Sunyaev S.R."/>
            <person name="Park T.J."/>
            <person name="Zhang G."/>
            <person name="Wang J."/>
            <person name="Gladyshev V.N."/>
        </authorList>
    </citation>
    <scope>NUCLEOTIDE SEQUENCE [LARGE SCALE GENOMIC DNA]</scope>
</reference>
<proteinExistence type="inferred from homology"/>
<dbReference type="InParanoid" id="G5AM51"/>
<keyword evidence="6 16" id="KW-0378">Hydrolase</keyword>
<evidence type="ECO:0000256" key="6">
    <source>
        <dbReference type="ARBA" id="ARBA00022801"/>
    </source>
</evidence>
<evidence type="ECO:0000256" key="8">
    <source>
        <dbReference type="ARBA" id="ARBA00022989"/>
    </source>
</evidence>
<dbReference type="GO" id="GO:0004574">
    <property type="term" value="F:oligo-1,6-glucosidase activity"/>
    <property type="evidence" value="ECO:0007669"/>
    <property type="project" value="UniProtKB-EC"/>
</dbReference>
<dbReference type="GO" id="GO:0012505">
    <property type="term" value="C:endomembrane system"/>
    <property type="evidence" value="ECO:0007669"/>
    <property type="project" value="UniProtKB-ARBA"/>
</dbReference>
<keyword evidence="5" id="KW-0677">Repeat</keyword>
<comment type="similarity">
    <text evidence="2 16">Belongs to the glycosyl hydrolase 31 family.</text>
</comment>
<dbReference type="InterPro" id="IPR017853">
    <property type="entry name" value="GH"/>
</dbReference>
<evidence type="ECO:0000256" key="7">
    <source>
        <dbReference type="ARBA" id="ARBA00022968"/>
    </source>
</evidence>
<dbReference type="Pfam" id="PF21365">
    <property type="entry name" value="Glyco_hydro_31_3rd"/>
    <property type="match status" value="1"/>
</dbReference>
<keyword evidence="4" id="KW-0812">Transmembrane</keyword>
<dbReference type="GO" id="GO:0005886">
    <property type="term" value="C:plasma membrane"/>
    <property type="evidence" value="ECO:0007669"/>
    <property type="project" value="UniProtKB-ARBA"/>
</dbReference>
<evidence type="ECO:0000256" key="3">
    <source>
        <dbReference type="ARBA" id="ARBA00022641"/>
    </source>
</evidence>
<gene>
    <name evidence="19" type="ORF">GW7_18558</name>
</gene>
<evidence type="ECO:0000256" key="12">
    <source>
        <dbReference type="ARBA" id="ARBA00052238"/>
    </source>
</evidence>
<keyword evidence="9" id="KW-0325">Glycoprotein</keyword>
<evidence type="ECO:0000256" key="11">
    <source>
        <dbReference type="ARBA" id="ARBA00036217"/>
    </source>
</evidence>
<dbReference type="InterPro" id="IPR000322">
    <property type="entry name" value="Glyco_hydro_31_TIM"/>
</dbReference>
<evidence type="ECO:0000256" key="10">
    <source>
        <dbReference type="ARBA" id="ARBA00023295"/>
    </source>
</evidence>
<comment type="function">
    <text evidence="13">Plays an important role in the final stage of carbohydrate digestion. Isomaltase activity is specific for both alpha-1,4- and alpha-1,6-oligosaccharides.</text>
</comment>
<dbReference type="Proteomes" id="UP000006813">
    <property type="component" value="Unassembled WGS sequence"/>
</dbReference>
<dbReference type="GO" id="GO:0004558">
    <property type="term" value="F:alpha-1,4-glucosidase activity"/>
    <property type="evidence" value="ECO:0007669"/>
    <property type="project" value="TreeGrafter"/>
</dbReference>
<name>G5AM51_HETGA</name>
<keyword evidence="8" id="KW-1133">Transmembrane helix</keyword>
<dbReference type="InterPro" id="IPR048395">
    <property type="entry name" value="Glyco_hydro_31_C"/>
</dbReference>
<dbReference type="Gene3D" id="2.60.40.1180">
    <property type="entry name" value="Golgi alpha-mannosidase II"/>
    <property type="match status" value="2"/>
</dbReference>
<dbReference type="STRING" id="10181.G5AM51"/>
<comment type="subcellular location">
    <subcellularLocation>
        <location evidence="1">Membrane</location>
        <topology evidence="1">Single-pass membrane protein</topology>
    </subcellularLocation>
</comment>
<comment type="catalytic activity">
    <reaction evidence="12">
        <text>Hydrolysis of sucrose and maltose by an alpha-D-glucosidase-type action.</text>
        <dbReference type="EC" id="3.2.1.48"/>
    </reaction>
</comment>
<evidence type="ECO:0000256" key="16">
    <source>
        <dbReference type="RuleBase" id="RU361185"/>
    </source>
</evidence>
<evidence type="ECO:0000256" key="1">
    <source>
        <dbReference type="ARBA" id="ARBA00004167"/>
    </source>
</evidence>
<dbReference type="SUPFAM" id="SSF51011">
    <property type="entry name" value="Glycosyl hydrolase domain"/>
    <property type="match status" value="1"/>
</dbReference>
<dbReference type="PANTHER" id="PTHR22762:SF63">
    <property type="entry name" value="MALTASE-GLUCOAMYLASE"/>
    <property type="match status" value="1"/>
</dbReference>
<dbReference type="EMBL" id="JH165955">
    <property type="protein sequence ID" value="EHA98111.1"/>
    <property type="molecule type" value="Genomic_DNA"/>
</dbReference>
<evidence type="ECO:0000259" key="18">
    <source>
        <dbReference type="Pfam" id="PF21365"/>
    </source>
</evidence>
<evidence type="ECO:0000256" key="14">
    <source>
        <dbReference type="ARBA" id="ARBA00066241"/>
    </source>
</evidence>
<keyword evidence="7" id="KW-0735">Signal-anchor</keyword>
<evidence type="ECO:0000256" key="5">
    <source>
        <dbReference type="ARBA" id="ARBA00022737"/>
    </source>
</evidence>
<comment type="subunit">
    <text evidence="14">The resulting sucrase and isomaltase subunits stay associated with one another in a complex by non-covalent linkages.</text>
</comment>
<dbReference type="OMA" id="SATICMS"/>
<dbReference type="GO" id="GO:0045177">
    <property type="term" value="C:apical part of cell"/>
    <property type="evidence" value="ECO:0007669"/>
    <property type="project" value="UniProtKB-ARBA"/>
</dbReference>
<dbReference type="InterPro" id="IPR013780">
    <property type="entry name" value="Glyco_hydro_b"/>
</dbReference>
<dbReference type="SUPFAM" id="SSF51445">
    <property type="entry name" value="(Trans)glycosidases"/>
    <property type="match status" value="1"/>
</dbReference>
<evidence type="ECO:0000256" key="4">
    <source>
        <dbReference type="ARBA" id="ARBA00022692"/>
    </source>
</evidence>
<dbReference type="GO" id="GO:0005975">
    <property type="term" value="P:carbohydrate metabolic process"/>
    <property type="evidence" value="ECO:0007669"/>
    <property type="project" value="InterPro"/>
</dbReference>
<dbReference type="AlphaFoldDB" id="G5AM51"/>
<evidence type="ECO:0000256" key="2">
    <source>
        <dbReference type="ARBA" id="ARBA00007806"/>
    </source>
</evidence>